<keyword evidence="5" id="KW-1185">Reference proteome</keyword>
<organism evidence="4 5">
    <name type="scientific">Desulfobulbus propionicus (strain ATCC 33891 / DSM 2032 / VKM B-1956 / 1pr3)</name>
    <dbReference type="NCBI Taxonomy" id="577650"/>
    <lineage>
        <taxon>Bacteria</taxon>
        <taxon>Pseudomonadati</taxon>
        <taxon>Thermodesulfobacteriota</taxon>
        <taxon>Desulfobulbia</taxon>
        <taxon>Desulfobulbales</taxon>
        <taxon>Desulfobulbaceae</taxon>
        <taxon>Desulfobulbus</taxon>
    </lineage>
</organism>
<dbReference type="RefSeq" id="WP_015724344.1">
    <property type="nucleotide sequence ID" value="NC_014972.1"/>
</dbReference>
<keyword evidence="2 4" id="KW-0449">Lipoprotein</keyword>
<dbReference type="PANTHER" id="PTHR30203:SF32">
    <property type="entry name" value="CATION EFFLUX SYSTEM PROTEIN CUSC"/>
    <property type="match status" value="1"/>
</dbReference>
<feature type="chain" id="PRO_5031597342" evidence="2">
    <location>
        <begin position="26"/>
        <end position="473"/>
    </location>
</feature>
<keyword evidence="2" id="KW-0812">Transmembrane</keyword>
<dbReference type="Pfam" id="PF02321">
    <property type="entry name" value="OEP"/>
    <property type="match status" value="2"/>
</dbReference>
<evidence type="ECO:0000256" key="1">
    <source>
        <dbReference type="ARBA" id="ARBA00007613"/>
    </source>
</evidence>
<dbReference type="GO" id="GO:0015562">
    <property type="term" value="F:efflux transmembrane transporter activity"/>
    <property type="evidence" value="ECO:0007669"/>
    <property type="project" value="InterPro"/>
</dbReference>
<dbReference type="PANTHER" id="PTHR30203">
    <property type="entry name" value="OUTER MEMBRANE CATION EFFLUX PROTEIN"/>
    <property type="match status" value="1"/>
</dbReference>
<reference evidence="4 5" key="1">
    <citation type="journal article" date="2011" name="Stand. Genomic Sci.">
        <title>Complete genome sequence of Desulfobulbus propionicus type strain (1pr3).</title>
        <authorList>
            <person name="Pagani I."/>
            <person name="Lapidus A."/>
            <person name="Nolan M."/>
            <person name="Lucas S."/>
            <person name="Hammon N."/>
            <person name="Deshpande S."/>
            <person name="Cheng J.F."/>
            <person name="Chertkov O."/>
            <person name="Davenport K."/>
            <person name="Tapia R."/>
            <person name="Han C."/>
            <person name="Goodwin L."/>
            <person name="Pitluck S."/>
            <person name="Liolios K."/>
            <person name="Mavromatis K."/>
            <person name="Ivanova N."/>
            <person name="Mikhailova N."/>
            <person name="Pati A."/>
            <person name="Chen A."/>
            <person name="Palaniappan K."/>
            <person name="Land M."/>
            <person name="Hauser L."/>
            <person name="Chang Y.J."/>
            <person name="Jeffries C.D."/>
            <person name="Detter J.C."/>
            <person name="Brambilla E."/>
            <person name="Kannan K.P."/>
            <person name="Djao O.D."/>
            <person name="Rohde M."/>
            <person name="Pukall R."/>
            <person name="Spring S."/>
            <person name="Goker M."/>
            <person name="Sikorski J."/>
            <person name="Woyke T."/>
            <person name="Bristow J."/>
            <person name="Eisen J.A."/>
            <person name="Markowitz V."/>
            <person name="Hugenholtz P."/>
            <person name="Kyrpides N.C."/>
            <person name="Klenk H.P."/>
        </authorList>
    </citation>
    <scope>NUCLEOTIDE SEQUENCE [LARGE SCALE GENOMIC DNA]</scope>
    <source>
        <strain evidence="5">ATCC 33891 / DSM 2032 / 1pr3</strain>
    </source>
</reference>
<evidence type="ECO:0000256" key="3">
    <source>
        <dbReference type="SAM" id="MobiDB-lite"/>
    </source>
</evidence>
<name>A0A7U3YLW0_DESPD</name>
<keyword evidence="2" id="KW-0732">Signal</keyword>
<dbReference type="NCBIfam" id="TIGR01845">
    <property type="entry name" value="outer_NodT"/>
    <property type="match status" value="1"/>
</dbReference>
<evidence type="ECO:0000313" key="4">
    <source>
        <dbReference type="EMBL" id="ADW17803.1"/>
    </source>
</evidence>
<dbReference type="Proteomes" id="UP000006365">
    <property type="component" value="Chromosome"/>
</dbReference>
<accession>A0A7U3YLW0</accession>
<keyword evidence="2" id="KW-1134">Transmembrane beta strand</keyword>
<protein>
    <submittedName>
        <fullName evidence="4">RND efflux system, outer membrane lipoprotein, NodT family</fullName>
    </submittedName>
</protein>
<evidence type="ECO:0000313" key="5">
    <source>
        <dbReference type="Proteomes" id="UP000006365"/>
    </source>
</evidence>
<dbReference type="InterPro" id="IPR003423">
    <property type="entry name" value="OMP_efflux"/>
</dbReference>
<sequence length="473" mass="51648">MRPISGKYFSTALVVLVLSGCGALTHTPYTTPEARLPASWTHRSEVGKVLADRWWEGFDDPVLNQLVGEALRRNNDLAAATVLVRKAALQAELADSDRLPSLAVGGSTDYSRNLGAKSGETRTVAVSAAVGYELDLWNRLGSTSDAARWQAVATDEDRASTALSLVGTTASLYWQIGYLNQRISLSEASIAYARRTLELVRVQKAAGAVTTLEILEAERSLASQEASHTSLVQQRVEARNSLAILFDGPPQSLAIREPQDLTTVILPGVEAGLPASLLARRPDLRAAEARLRSLLASSDATRASYYPAISLSGSFGGSSEELSRLLSNPIAALGAELALPFIQWRDMRRTIKIAEAEYEQAVLEFRQTLYRALAEVENSLSARQQYRMEEEKLQQTLAAAKRTEELYRIRYQAGGSALKSWLDAQEDRRQAEINLAENRFNQLQNHITLAKALGGETRRPGQSSSHADGAAEQ</sequence>
<dbReference type="Gene3D" id="1.20.1600.10">
    <property type="entry name" value="Outer membrane efflux proteins (OEP)"/>
    <property type="match status" value="1"/>
</dbReference>
<keyword evidence="2" id="KW-0564">Palmitate</keyword>
<keyword evidence="2" id="KW-0472">Membrane</keyword>
<comment type="subcellular location">
    <subcellularLocation>
        <location evidence="2">Cell membrane</location>
        <topology evidence="2">Lipid-anchor</topology>
    </subcellularLocation>
</comment>
<feature type="region of interest" description="Disordered" evidence="3">
    <location>
        <begin position="453"/>
        <end position="473"/>
    </location>
</feature>
<dbReference type="KEGG" id="dpr:Despr_1651"/>
<dbReference type="PROSITE" id="PS51257">
    <property type="entry name" value="PROKAR_LIPOPROTEIN"/>
    <property type="match status" value="1"/>
</dbReference>
<proteinExistence type="inferred from homology"/>
<dbReference type="SUPFAM" id="SSF56954">
    <property type="entry name" value="Outer membrane efflux proteins (OEP)"/>
    <property type="match status" value="1"/>
</dbReference>
<gene>
    <name evidence="4" type="ordered locus">Despr_1651</name>
</gene>
<feature type="signal peptide" evidence="2">
    <location>
        <begin position="1"/>
        <end position="25"/>
    </location>
</feature>
<dbReference type="AlphaFoldDB" id="A0A7U3YLW0"/>
<dbReference type="GO" id="GO:0005886">
    <property type="term" value="C:plasma membrane"/>
    <property type="evidence" value="ECO:0007669"/>
    <property type="project" value="UniProtKB-SubCell"/>
</dbReference>
<evidence type="ECO:0000256" key="2">
    <source>
        <dbReference type="RuleBase" id="RU362097"/>
    </source>
</evidence>
<dbReference type="Gene3D" id="2.20.200.10">
    <property type="entry name" value="Outer membrane efflux proteins (OEP)"/>
    <property type="match status" value="1"/>
</dbReference>
<dbReference type="EMBL" id="CP002364">
    <property type="protein sequence ID" value="ADW17803.1"/>
    <property type="molecule type" value="Genomic_DNA"/>
</dbReference>
<dbReference type="InterPro" id="IPR010131">
    <property type="entry name" value="MdtP/NodT-like"/>
</dbReference>
<comment type="similarity">
    <text evidence="1 2">Belongs to the outer membrane factor (OMF) (TC 1.B.17) family.</text>
</comment>